<dbReference type="InterPro" id="IPR025232">
    <property type="entry name" value="DUF4174"/>
</dbReference>
<reference evidence="4" key="1">
    <citation type="submission" date="2021-02" db="EMBL/GenBank/DDBJ databases">
        <title>Rhodobacter shimadae sp. nov., an aerobic anoxygenic phototrophic bacterium isolated from a hot spring.</title>
        <authorList>
            <person name="Muramatsu S."/>
            <person name="Haruta S."/>
            <person name="Hirose S."/>
            <person name="Hanada S."/>
        </authorList>
    </citation>
    <scope>NUCLEOTIDE SEQUENCE</scope>
    <source>
        <strain evidence="4">N10</strain>
    </source>
</reference>
<evidence type="ECO:0000256" key="2">
    <source>
        <dbReference type="SAM" id="SignalP"/>
    </source>
</evidence>
<organism evidence="4 5">
    <name type="scientific">Neotabrizicola shimadae</name>
    <dbReference type="NCBI Taxonomy" id="2807096"/>
    <lineage>
        <taxon>Bacteria</taxon>
        <taxon>Pseudomonadati</taxon>
        <taxon>Pseudomonadota</taxon>
        <taxon>Alphaproteobacteria</taxon>
        <taxon>Rhodobacterales</taxon>
        <taxon>Paracoccaceae</taxon>
        <taxon>Neotabrizicola</taxon>
    </lineage>
</organism>
<evidence type="ECO:0000259" key="3">
    <source>
        <dbReference type="Pfam" id="PF13778"/>
    </source>
</evidence>
<accession>A0A8G0ZXA0</accession>
<dbReference type="RefSeq" id="WP_220663452.1">
    <property type="nucleotide sequence ID" value="NZ_CP069370.1"/>
</dbReference>
<dbReference type="EMBL" id="CP069370">
    <property type="protein sequence ID" value="QYZ71120.1"/>
    <property type="molecule type" value="Genomic_DNA"/>
</dbReference>
<evidence type="ECO:0000313" key="5">
    <source>
        <dbReference type="Proteomes" id="UP000826300"/>
    </source>
</evidence>
<dbReference type="AlphaFoldDB" id="A0A8G0ZXA0"/>
<dbReference type="Pfam" id="PF13778">
    <property type="entry name" value="DUF4174"/>
    <property type="match status" value="1"/>
</dbReference>
<dbReference type="Proteomes" id="UP000826300">
    <property type="component" value="Chromosome"/>
</dbReference>
<dbReference type="KEGG" id="nsm:JO391_06320"/>
<protein>
    <submittedName>
        <fullName evidence="4">DUF4174 domain-containing protein</fullName>
    </submittedName>
</protein>
<sequence length="145" mass="16345">MKPLHVLVALALLPLAALAEEPPAVGPVPAADVVLADFLWQRRPVVVFADRPDDPQFIRQMAAINSGLAELEERDVVVITDTDPAARSDARQRLRPRGFSLVLLDKDGQVKRRQPSPWSMREITHTIDRFPLRREEMLERNPSGR</sequence>
<name>A0A8G0ZXA0_9RHOB</name>
<feature type="signal peptide" evidence="2">
    <location>
        <begin position="1"/>
        <end position="19"/>
    </location>
</feature>
<evidence type="ECO:0000256" key="1">
    <source>
        <dbReference type="ARBA" id="ARBA00022729"/>
    </source>
</evidence>
<feature type="domain" description="DUF4174" evidence="3">
    <location>
        <begin position="35"/>
        <end position="136"/>
    </location>
</feature>
<proteinExistence type="predicted"/>
<gene>
    <name evidence="4" type="ORF">JO391_06320</name>
</gene>
<feature type="chain" id="PRO_5034214457" evidence="2">
    <location>
        <begin position="20"/>
        <end position="145"/>
    </location>
</feature>
<evidence type="ECO:0000313" key="4">
    <source>
        <dbReference type="EMBL" id="QYZ71120.1"/>
    </source>
</evidence>
<keyword evidence="1 2" id="KW-0732">Signal</keyword>
<keyword evidence="5" id="KW-1185">Reference proteome</keyword>